<dbReference type="eggNOG" id="COG1316">
    <property type="taxonomic scope" value="Bacteria"/>
</dbReference>
<dbReference type="STRING" id="1043493.SAMN05421637_1144"/>
<evidence type="ECO:0000313" key="6">
    <source>
        <dbReference type="Proteomes" id="UP000183315"/>
    </source>
</evidence>
<feature type="region of interest" description="Disordered" evidence="2">
    <location>
        <begin position="367"/>
        <end position="427"/>
    </location>
</feature>
<evidence type="ECO:0000256" key="3">
    <source>
        <dbReference type="SAM" id="Phobius"/>
    </source>
</evidence>
<sequence>MTVEVSDHRRRAGARHATRVPTHRTFAALLGVVAAVTGFTAVFFETSLNRATDGITTEDVSALLPEVTESIDAEEGLTDDAEGRALNILLLGSDTRAGDDNQELGKGDVGGMRNDTTMIAHVSADRSRIELVSIPRDSRVAISDCQMFDGSTVRGWTGKFNIAFSNGGQNGNVAEAAACVITTVYDLTGLMVDHWAVVDFAGFVDMVDAIDGVPMCITQDVRSSKAHLDLEAGAQVLDGTEALAWARARTGTGLGDGTDLMRIERQQELLTNMARKVLGLNVLTDVTKGTKFVNALARSLTMDTGLGDGHYLVGLAWSLRNFDTSNLYMTTVPWEYAGDGSGDVLWTQPDAQEVFSALKHDDSLKELLEPEPEETAEPEVTESATPDASPSAEPSETAEATESPEPTVSPTPLRETQDDILADCVID</sequence>
<feature type="compositionally biased region" description="Acidic residues" evidence="2">
    <location>
        <begin position="369"/>
        <end position="380"/>
    </location>
</feature>
<evidence type="ECO:0000313" key="5">
    <source>
        <dbReference type="EMBL" id="SEJ20515.1"/>
    </source>
</evidence>
<feature type="transmembrane region" description="Helical" evidence="3">
    <location>
        <begin position="25"/>
        <end position="44"/>
    </location>
</feature>
<gene>
    <name evidence="5" type="ORF">SAMN05421637_1144</name>
</gene>
<dbReference type="PANTHER" id="PTHR33392">
    <property type="entry name" value="POLYISOPRENYL-TEICHOIC ACID--PEPTIDOGLYCAN TEICHOIC ACID TRANSFERASE TAGU"/>
    <property type="match status" value="1"/>
</dbReference>
<reference evidence="6" key="1">
    <citation type="submission" date="2016-10" db="EMBL/GenBank/DDBJ databases">
        <authorList>
            <person name="Varghese N."/>
        </authorList>
    </citation>
    <scope>NUCLEOTIDE SEQUENCE [LARGE SCALE GENOMIC DNA]</scope>
    <source>
        <strain evidence="6">DSM 24868</strain>
    </source>
</reference>
<dbReference type="InterPro" id="IPR050922">
    <property type="entry name" value="LytR/CpsA/Psr_CW_biosynth"/>
</dbReference>
<dbReference type="OrthoDB" id="9782542at2"/>
<dbReference type="EMBL" id="FNZI01000002">
    <property type="protein sequence ID" value="SEJ20515.1"/>
    <property type="molecule type" value="Genomic_DNA"/>
</dbReference>
<keyword evidence="6" id="KW-1185">Reference proteome</keyword>
<feature type="domain" description="Cell envelope-related transcriptional attenuator" evidence="4">
    <location>
        <begin position="113"/>
        <end position="277"/>
    </location>
</feature>
<keyword evidence="3" id="KW-0812">Transmembrane</keyword>
<dbReference type="Pfam" id="PF03816">
    <property type="entry name" value="LytR_cpsA_psr"/>
    <property type="match status" value="1"/>
</dbReference>
<organism evidence="5 6">
    <name type="scientific">Demequina mangrovi</name>
    <dbReference type="NCBI Taxonomy" id="1043493"/>
    <lineage>
        <taxon>Bacteria</taxon>
        <taxon>Bacillati</taxon>
        <taxon>Actinomycetota</taxon>
        <taxon>Actinomycetes</taxon>
        <taxon>Micrococcales</taxon>
        <taxon>Demequinaceae</taxon>
        <taxon>Demequina</taxon>
    </lineage>
</organism>
<feature type="compositionally biased region" description="Acidic residues" evidence="2">
    <location>
        <begin position="418"/>
        <end position="427"/>
    </location>
</feature>
<dbReference type="AlphaFoldDB" id="A0A1H6X7K0"/>
<evidence type="ECO:0000256" key="2">
    <source>
        <dbReference type="SAM" id="MobiDB-lite"/>
    </source>
</evidence>
<feature type="compositionally biased region" description="Low complexity" evidence="2">
    <location>
        <begin position="381"/>
        <end position="412"/>
    </location>
</feature>
<protein>
    <submittedName>
        <fullName evidence="5">Transcriptional attenuator, LytR family</fullName>
    </submittedName>
</protein>
<dbReference type="Gene3D" id="3.40.630.190">
    <property type="entry name" value="LCP protein"/>
    <property type="match status" value="1"/>
</dbReference>
<proteinExistence type="inferred from homology"/>
<keyword evidence="3" id="KW-1133">Transmembrane helix</keyword>
<dbReference type="NCBIfam" id="TIGR00350">
    <property type="entry name" value="lytR_cpsA_psr"/>
    <property type="match status" value="1"/>
</dbReference>
<evidence type="ECO:0000259" key="4">
    <source>
        <dbReference type="Pfam" id="PF03816"/>
    </source>
</evidence>
<dbReference type="PANTHER" id="PTHR33392:SF6">
    <property type="entry name" value="POLYISOPRENYL-TEICHOIC ACID--PEPTIDOGLYCAN TEICHOIC ACID TRANSFERASE TAGU"/>
    <property type="match status" value="1"/>
</dbReference>
<evidence type="ECO:0000256" key="1">
    <source>
        <dbReference type="ARBA" id="ARBA00006068"/>
    </source>
</evidence>
<dbReference type="Proteomes" id="UP000183315">
    <property type="component" value="Unassembled WGS sequence"/>
</dbReference>
<keyword evidence="3" id="KW-0472">Membrane</keyword>
<comment type="similarity">
    <text evidence="1">Belongs to the LytR/CpsA/Psr (LCP) family.</text>
</comment>
<accession>A0A1H6X7K0</accession>
<dbReference type="InterPro" id="IPR004474">
    <property type="entry name" value="LytR_CpsA_psr"/>
</dbReference>
<name>A0A1H6X7K0_9MICO</name>
<dbReference type="RefSeq" id="WP_052406149.1">
    <property type="nucleotide sequence ID" value="NZ_BBLU01000022.1"/>
</dbReference>